<dbReference type="Proteomes" id="UP001163036">
    <property type="component" value="Plasmid pVP-16-VB00198-1"/>
</dbReference>
<proteinExistence type="predicted"/>
<dbReference type="EMBL" id="CP097357">
    <property type="protein sequence ID" value="UYV29775.1"/>
    <property type="molecule type" value="Genomic_DNA"/>
</dbReference>
<keyword evidence="1" id="KW-0614">Plasmid</keyword>
<evidence type="ECO:0000313" key="2">
    <source>
        <dbReference type="Proteomes" id="UP001163036"/>
    </source>
</evidence>
<gene>
    <name evidence="1" type="ORF">M5598_27735</name>
</gene>
<geneLocation type="plasmid" evidence="1 2">
    <name>pVP-16-VB00198-1</name>
</geneLocation>
<dbReference type="AlphaFoldDB" id="A0AA46UQ94"/>
<reference evidence="1" key="1">
    <citation type="submission" date="2022-05" db="EMBL/GenBank/DDBJ databases">
        <title>Megaplasmid of Vibrio parahaemolyticus.</title>
        <authorList>
            <person name="Strauch E."/>
            <person name="Borowiak M."/>
        </authorList>
    </citation>
    <scope>NUCLEOTIDE SEQUENCE</scope>
    <source>
        <strain evidence="1">16-VB00198</strain>
        <plasmid evidence="1">pVP-16-VB00198-1</plasmid>
    </source>
</reference>
<sequence length="236" mass="26818">MYQLIEVVSDKQTCFVLEASGRMQAVFEALKQFISRELNVDFDKVVESGLFSKVHSTLRPLKRFYPSTVNTSEMENLFVFSTNVDGSQGCNSIVAPNEYDALEVFLLSVNQISFIPDESNYTKFQVTVLKCKPVMPAIYHSFDYDSTENIMDIIYGIIAGSISSIQQRYGKDVDTNTLKSFMKADQVDTKEGFVNAFIPVISGYQESIAAQLLYCDYKVHINEEGFEKMRKPSDFR</sequence>
<dbReference type="RefSeq" id="WP_258667784.1">
    <property type="nucleotide sequence ID" value="NZ_CP062152.1"/>
</dbReference>
<protein>
    <submittedName>
        <fullName evidence="1">Uncharacterized protein</fullName>
    </submittedName>
</protein>
<organism evidence="1 2">
    <name type="scientific">Vibrio parahaemolyticus</name>
    <dbReference type="NCBI Taxonomy" id="670"/>
    <lineage>
        <taxon>Bacteria</taxon>
        <taxon>Pseudomonadati</taxon>
        <taxon>Pseudomonadota</taxon>
        <taxon>Gammaproteobacteria</taxon>
        <taxon>Vibrionales</taxon>
        <taxon>Vibrionaceae</taxon>
        <taxon>Vibrio</taxon>
    </lineage>
</organism>
<accession>A0AA46UQ94</accession>
<name>A0AA46UQ94_VIBPH</name>
<evidence type="ECO:0000313" key="1">
    <source>
        <dbReference type="EMBL" id="UYV29775.1"/>
    </source>
</evidence>